<organism evidence="3 4">
    <name type="scientific">Polluticaenibacter yanchengensis</name>
    <dbReference type="NCBI Taxonomy" id="3014562"/>
    <lineage>
        <taxon>Bacteria</taxon>
        <taxon>Pseudomonadati</taxon>
        <taxon>Bacteroidota</taxon>
        <taxon>Chitinophagia</taxon>
        <taxon>Chitinophagales</taxon>
        <taxon>Chitinophagaceae</taxon>
        <taxon>Polluticaenibacter</taxon>
    </lineage>
</organism>
<gene>
    <name evidence="3" type="ORF">O3P16_18120</name>
</gene>
<evidence type="ECO:0000313" key="3">
    <source>
        <dbReference type="EMBL" id="MDA3616733.1"/>
    </source>
</evidence>
<dbReference type="Pfam" id="PF18962">
    <property type="entry name" value="Por_Secre_tail"/>
    <property type="match status" value="1"/>
</dbReference>
<dbReference type="Pfam" id="PF26628">
    <property type="entry name" value="DUF8202"/>
    <property type="match status" value="1"/>
</dbReference>
<reference evidence="3 4" key="1">
    <citation type="submission" date="2022-12" db="EMBL/GenBank/DDBJ databases">
        <title>Chitinophagaceae gen. sp. nov., a new member of the family Chitinophagaceae, isolated from soil in a chemical factory.</title>
        <authorList>
            <person name="Ke Z."/>
        </authorList>
    </citation>
    <scope>NUCLEOTIDE SEQUENCE [LARGE SCALE GENOMIC DNA]</scope>
    <source>
        <strain evidence="3 4">LY-5</strain>
    </source>
</reference>
<accession>A0ABT4UPN1</accession>
<feature type="domain" description="DUF8202" evidence="2">
    <location>
        <begin position="503"/>
        <end position="697"/>
    </location>
</feature>
<evidence type="ECO:0000259" key="2">
    <source>
        <dbReference type="Pfam" id="PF26628"/>
    </source>
</evidence>
<feature type="domain" description="Secretion system C-terminal sorting" evidence="1">
    <location>
        <begin position="1053"/>
        <end position="1117"/>
    </location>
</feature>
<keyword evidence="4" id="KW-1185">Reference proteome</keyword>
<comment type="caution">
    <text evidence="3">The sequence shown here is derived from an EMBL/GenBank/DDBJ whole genome shotgun (WGS) entry which is preliminary data.</text>
</comment>
<dbReference type="InterPro" id="IPR026444">
    <property type="entry name" value="Secre_tail"/>
</dbReference>
<dbReference type="EMBL" id="JAQGEF010000041">
    <property type="protein sequence ID" value="MDA3616733.1"/>
    <property type="molecule type" value="Genomic_DNA"/>
</dbReference>
<dbReference type="Proteomes" id="UP001210231">
    <property type="component" value="Unassembled WGS sequence"/>
</dbReference>
<dbReference type="InterPro" id="IPR058515">
    <property type="entry name" value="DUF8202"/>
</dbReference>
<name>A0ABT4UPN1_9BACT</name>
<sequence>MQFFALLLFCMVIKAQNITRIYTDFNGYYTSGVGFVDTASKRPNKSHHLLAFTYTRDNVTKTFSTGVNDNILVNNGVSFTPSSFKALPINRISGTPGTNTYIGVGTYYNNVNNLTTNVTLTNNLDYYLTDGTNGLNLGTAIYNLPVSTIDFQVDNFNISRINDGVADIVVTQMGAYDTPDEFRFVDVNGNTVGYKLTVNMGAVNSVGVANWVFYNPTTKTRSASQPTSGTLGSGENNGRDMRLRCWDLADFGLNETNVGNIVRFEHILGGSSDMAFVAYNTSSFRALTDIQPGCITASNTFWLQSTRGLTLSSGNVTTWKDNSVKGLNVTQNTAGLYPAYSDNNLTNSNYNSQVIFSPNQKLVHPNTPFTTDTENMEVFVVARSHNSSSQPIVAFEKSSSASPTNNFFPSLNLTADNRLTFVYNSTSPLVTSNAAGASEFGLFNINYTRGGNLNIALNGVTSQTLANQTLSLGTWNTTMGAANSNFRIAEIITYPSVLSNADKLKIQSYLAIKYGKTLPQNYYSGGGSVIWNSTGGYHNRVFGIGRDDCQSLMQKQSRPTIDTEPVVEIAMTSFTASNSTNLTAMADGQFLIFGDNNGSLTSNAIKQSTASCFNTPLRTWQVQRTGNVINTQAAQVKLNLSNITWNNSSLVNSASNLYLLIDRNSNGVYNDAVDVAIKATSFSSNIAVFDNVVFDTDGNGSDLFTVGIVNGPLPSPGAISGNNSLCVNTGTYQFTNSVTGGVWSLDSAYIGTINNSGLLTVNNAGLNTVRYTVTNTVGCYASTTYNIHAYTNPANPGVSATYRFCSNENVTYNSLLTSETNTNWYATSNGTTPINGNQPAQTGTVYAKAIRNGCYSNAVASNITIDPFYSAGDDITATSSTVTLNADPSTGNWTVLSVSPFNGYINIAEPNKYNSTVTLGWRVSAMLQWNPANSVCKDVMEILNVQVLSVTGLEFNANWNSNYPLLSWSTLTEENNTGFDIYRSYNGSDYSKIGFVTSKNEKPFTYQLTDSSIGTTSKKVFYKVAAVDKNGSLTYSKTIQLSQNVQNQPLVTPNPFSNYLQLSNLPLAATVSVYNASGALVLSQKVTGSARISTNNLVAGAYIVIIRDNQTTFNFKLIKQ</sequence>
<dbReference type="NCBIfam" id="TIGR04183">
    <property type="entry name" value="Por_Secre_tail"/>
    <property type="match status" value="1"/>
</dbReference>
<protein>
    <submittedName>
        <fullName evidence="3">T9SS type A sorting domain-containing protein</fullName>
    </submittedName>
</protein>
<dbReference type="RefSeq" id="WP_407033063.1">
    <property type="nucleotide sequence ID" value="NZ_JAQGEF010000041.1"/>
</dbReference>
<evidence type="ECO:0000313" key="4">
    <source>
        <dbReference type="Proteomes" id="UP001210231"/>
    </source>
</evidence>
<proteinExistence type="predicted"/>
<evidence type="ECO:0000259" key="1">
    <source>
        <dbReference type="Pfam" id="PF18962"/>
    </source>
</evidence>